<keyword evidence="2" id="KW-0677">Repeat</keyword>
<dbReference type="InterPro" id="IPR011004">
    <property type="entry name" value="Trimer_LpxA-like_sf"/>
</dbReference>
<accession>A0A8J8B2P2</accession>
<dbReference type="SUPFAM" id="SSF51161">
    <property type="entry name" value="Trimeric LpxA-like enzymes"/>
    <property type="match status" value="1"/>
</dbReference>
<name>A0A8J8B2P2_9FIRM</name>
<reference evidence="3" key="1">
    <citation type="submission" date="2021-04" db="EMBL/GenBank/DDBJ databases">
        <title>Sinoanaerobacter chloroacetimidivorans sp. nov., an obligate anaerobic bacterium isolated from anaerobic sludge.</title>
        <authorList>
            <person name="Bao Y."/>
        </authorList>
    </citation>
    <scope>NUCLEOTIDE SEQUENCE</scope>
    <source>
        <strain evidence="3">BAD-6</strain>
    </source>
</reference>
<proteinExistence type="predicted"/>
<evidence type="ECO:0000256" key="1">
    <source>
        <dbReference type="ARBA" id="ARBA00022679"/>
    </source>
</evidence>
<dbReference type="InterPro" id="IPR018357">
    <property type="entry name" value="Hexapep_transf_CS"/>
</dbReference>
<dbReference type="GO" id="GO:0016740">
    <property type="term" value="F:transferase activity"/>
    <property type="evidence" value="ECO:0007669"/>
    <property type="project" value="UniProtKB-KW"/>
</dbReference>
<comment type="caution">
    <text evidence="3">The sequence shown here is derived from an EMBL/GenBank/DDBJ whole genome shotgun (WGS) entry which is preliminary data.</text>
</comment>
<gene>
    <name evidence="3" type="ORF">KCX82_16715</name>
</gene>
<dbReference type="Gene3D" id="2.160.10.10">
    <property type="entry name" value="Hexapeptide repeat proteins"/>
    <property type="match status" value="1"/>
</dbReference>
<dbReference type="PROSITE" id="PS00101">
    <property type="entry name" value="HEXAPEP_TRANSFERASES"/>
    <property type="match status" value="1"/>
</dbReference>
<evidence type="ECO:0000313" key="3">
    <source>
        <dbReference type="EMBL" id="MBR0599529.1"/>
    </source>
</evidence>
<sequence>MEYFAHSTAVIDRGAYIGKNTRIWHFSHVSSKVRIGKKCNIGQSVFIDNNTTIGNYCKIQNNVNIYEGVVLEDFVFCGPSMTFTNVKIPRARYPRERGGCYYLKTLVKEGASIGAHVTIVCGVTIGKNALIGSGAVVTKDVPNHAIIVGNPGKQIGWACECGKRLYKTEDVFHCSDCEKKYKENTVGLEELK</sequence>
<reference evidence="3" key="2">
    <citation type="submission" date="2021-04" db="EMBL/GenBank/DDBJ databases">
        <authorList>
            <person name="Liu J."/>
        </authorList>
    </citation>
    <scope>NUCLEOTIDE SEQUENCE</scope>
    <source>
        <strain evidence="3">BAD-6</strain>
    </source>
</reference>
<dbReference type="Proteomes" id="UP000675664">
    <property type="component" value="Unassembled WGS sequence"/>
</dbReference>
<protein>
    <submittedName>
        <fullName evidence="3">N-acetyltransferase</fullName>
    </submittedName>
</protein>
<dbReference type="InterPro" id="IPR050179">
    <property type="entry name" value="Trans_hexapeptide_repeat"/>
</dbReference>
<evidence type="ECO:0000313" key="4">
    <source>
        <dbReference type="Proteomes" id="UP000675664"/>
    </source>
</evidence>
<dbReference type="PANTHER" id="PTHR43300:SF4">
    <property type="entry name" value="ACYL-[ACYL-CARRIER-PROTEIN]--UDP-N-ACETYLGLUCOSAMINE O-ACYLTRANSFERASE"/>
    <property type="match status" value="1"/>
</dbReference>
<dbReference type="Pfam" id="PF00132">
    <property type="entry name" value="Hexapep"/>
    <property type="match status" value="2"/>
</dbReference>
<dbReference type="PANTHER" id="PTHR43300">
    <property type="entry name" value="ACETYLTRANSFERASE"/>
    <property type="match status" value="1"/>
</dbReference>
<dbReference type="CDD" id="cd03358">
    <property type="entry name" value="LbH_WxcM_N_like"/>
    <property type="match status" value="1"/>
</dbReference>
<organism evidence="3 4">
    <name type="scientific">Sinanaerobacter chloroacetimidivorans</name>
    <dbReference type="NCBI Taxonomy" id="2818044"/>
    <lineage>
        <taxon>Bacteria</taxon>
        <taxon>Bacillati</taxon>
        <taxon>Bacillota</taxon>
        <taxon>Clostridia</taxon>
        <taxon>Peptostreptococcales</taxon>
        <taxon>Anaerovoracaceae</taxon>
        <taxon>Sinanaerobacter</taxon>
    </lineage>
</organism>
<keyword evidence="1" id="KW-0808">Transferase</keyword>
<dbReference type="EMBL" id="JAGSND010000014">
    <property type="protein sequence ID" value="MBR0599529.1"/>
    <property type="molecule type" value="Genomic_DNA"/>
</dbReference>
<keyword evidence="4" id="KW-1185">Reference proteome</keyword>
<evidence type="ECO:0000256" key="2">
    <source>
        <dbReference type="ARBA" id="ARBA00022737"/>
    </source>
</evidence>
<dbReference type="InterPro" id="IPR001451">
    <property type="entry name" value="Hexapep"/>
</dbReference>
<dbReference type="AlphaFoldDB" id="A0A8J8B2P2"/>